<name>E7CIT7_DENPD</name>
<feature type="chain" id="PRO_5044730090" evidence="7">
    <location>
        <begin position="16"/>
        <end position="612"/>
    </location>
</feature>
<dbReference type="PRINTS" id="PR00844">
    <property type="entry name" value="GLHYDRLASE48"/>
</dbReference>
<keyword evidence="3" id="KW-0136">Cellulose degradation</keyword>
<proteinExistence type="evidence at transcript level"/>
<reference evidence="8" key="1">
    <citation type="journal article" date="2012" name="Insect Biochem. Mol. Biol.">
        <title>Transcriptome and full-length cDNA resources for the mountain pine beetle, Dendroctonus ponderosae Hopkins, a major insect pest of pine forests.</title>
        <authorList>
            <person name="Keeling C.I."/>
            <person name="Henderson H."/>
            <person name="Li M."/>
            <person name="Yuen M."/>
            <person name="Clark E.L."/>
            <person name="Fraser J.D."/>
            <person name="Huber D.P."/>
            <person name="Liao N.Y."/>
            <person name="Roderick Docking T."/>
            <person name="Birol I."/>
            <person name="Chan S.K."/>
            <person name="Taylor G.A."/>
            <person name="Palmquist D."/>
            <person name="Jones S.J."/>
            <person name="Bohlmann J."/>
        </authorList>
    </citation>
    <scope>NUCLEOTIDE SEQUENCE</scope>
    <source>
        <tissue evidence="8">Midgut and adhering fatbody of emerged adults of both sexes 1</tissue>
    </source>
</reference>
<evidence type="ECO:0000256" key="1">
    <source>
        <dbReference type="ARBA" id="ARBA00022729"/>
    </source>
</evidence>
<evidence type="ECO:0000313" key="9">
    <source>
        <dbReference type="EnsemblMetazoa" id="XP_019756174.1"/>
    </source>
</evidence>
<keyword evidence="2" id="KW-0378">Hydrolase</keyword>
<evidence type="ECO:0000313" key="10">
    <source>
        <dbReference type="Proteomes" id="UP000019118"/>
    </source>
</evidence>
<evidence type="ECO:0000256" key="5">
    <source>
        <dbReference type="ARBA" id="ARBA00023295"/>
    </source>
</evidence>
<protein>
    <submittedName>
        <fullName evidence="8 9">Uncharacterized protein</fullName>
    </submittedName>
</protein>
<reference evidence="10" key="2">
    <citation type="journal article" date="2013" name="Genome Biol.">
        <title>Draft genome of the mountain pine beetle, Dendroctonus ponderosae Hopkins, a major forest pest.</title>
        <authorList>
            <person name="Keeling C.I."/>
            <person name="Yuen M.M."/>
            <person name="Liao N.Y."/>
            <person name="Docking T.R."/>
            <person name="Chan S.K."/>
            <person name="Taylor G.A."/>
            <person name="Palmquist D.L."/>
            <person name="Jackman S.D."/>
            <person name="Nguyen A."/>
            <person name="Li M."/>
            <person name="Henderson H."/>
            <person name="Janes J.K."/>
            <person name="Zhao Y."/>
            <person name="Pandoh P."/>
            <person name="Moore R."/>
            <person name="Sperling F.A."/>
            <person name="Huber D.P."/>
            <person name="Birol I."/>
            <person name="Jones S.J."/>
            <person name="Bohlmann J."/>
        </authorList>
    </citation>
    <scope>NUCLEOTIDE SEQUENCE</scope>
</reference>
<dbReference type="Pfam" id="PF02011">
    <property type="entry name" value="Glyco_hydro_48"/>
    <property type="match status" value="1"/>
</dbReference>
<dbReference type="Proteomes" id="UP000019118">
    <property type="component" value="Unassembled WGS sequence"/>
</dbReference>
<dbReference type="GO" id="GO:0008810">
    <property type="term" value="F:cellulase activity"/>
    <property type="evidence" value="ECO:0007669"/>
    <property type="project" value="InterPro"/>
</dbReference>
<keyword evidence="6" id="KW-0624">Polysaccharide degradation</keyword>
<dbReference type="AlphaFoldDB" id="E7CIT7"/>
<dbReference type="EMBL" id="BT128632">
    <property type="protein sequence ID" value="AEE63589.1"/>
    <property type="molecule type" value="mRNA"/>
</dbReference>
<dbReference type="SUPFAM" id="SSF48208">
    <property type="entry name" value="Six-hairpin glycosidases"/>
    <property type="match status" value="1"/>
</dbReference>
<dbReference type="InterPro" id="IPR012341">
    <property type="entry name" value="6hp_glycosidase-like_sf"/>
</dbReference>
<dbReference type="EnsemblMetazoa" id="XM_019900615.1">
    <property type="protein sequence ID" value="XP_019756174.1"/>
    <property type="gene ID" value="LOC109534836"/>
</dbReference>
<evidence type="ECO:0000313" key="8">
    <source>
        <dbReference type="EMBL" id="AEE63589.1"/>
    </source>
</evidence>
<keyword evidence="10" id="KW-1185">Reference proteome</keyword>
<dbReference type="Gene3D" id="1.50.10.10">
    <property type="match status" value="1"/>
</dbReference>
<evidence type="ECO:0000256" key="4">
    <source>
        <dbReference type="ARBA" id="ARBA00023277"/>
    </source>
</evidence>
<evidence type="ECO:0000256" key="7">
    <source>
        <dbReference type="SAM" id="SignalP"/>
    </source>
</evidence>
<evidence type="ECO:0000256" key="3">
    <source>
        <dbReference type="ARBA" id="ARBA00023001"/>
    </source>
</evidence>
<evidence type="ECO:0000256" key="2">
    <source>
        <dbReference type="ARBA" id="ARBA00022801"/>
    </source>
</evidence>
<dbReference type="InterPro" id="IPR000556">
    <property type="entry name" value="Glyco_hydro_48F"/>
</dbReference>
<dbReference type="InterPro" id="IPR023309">
    <property type="entry name" value="Endo-1-4-beta-glucanase_dom2"/>
</dbReference>
<sequence length="612" mass="68247">MRLLISCLLLGLANAGEYSERFLTLYNQIVDSNNGYYSSHGVPYHSLENMLVETVDHGHETDSEAISYNIWLHAMYGAIADDFAPFNNAWSVIENYLIPQAQYNMDKYNPSLPVGSAQFSVGVDPIYNELKSAYGEEKMYVMHWLLDVDDNFGFGNVQGQCEKGPSAGGPSFVHMGAGSVWQGITYPTCDNFTYGGTNGFSFSSSTPNWHYNAAPDADARVIQAAYWASQWATQKGKISEIQSTLSQVAKLGDFLRYSFYDVLYRQAGNCMGTSCPAASYKESAHYLLSWFIGWGGDVNTANGYSWRTGSSEMIIGYQNPVAAYAMVNDPNLSPKSATGAEDWKNSLERQLELYAWIQTSDGSLGGAVTNSWKNVYGTPPSDVQGYTFHGLYYENEPLDDDGTSDWFGMWSWTTDRLAQYYYITGDETARSVLEKWFTWLYQHMTVSDNSYSVPMMISWSGSLPTNAKMNVLESGSRFFGVGSSIARSLSYYAAKSGDSKAKSTAKQLLDVIWKNHKDSKGLYVRSDLSAFTAVNTKVYIPVDGWTGTYPNGDKITASSSFLDIRSWYKQDENWPQLQAYLNGGSAPVVDYHRFWEQADMALALGAYSLLFE</sequence>
<reference evidence="9" key="3">
    <citation type="submission" date="2024-08" db="UniProtKB">
        <authorList>
            <consortium name="EnsemblMetazoa"/>
        </authorList>
    </citation>
    <scope>IDENTIFICATION</scope>
</reference>
<organism evidence="8">
    <name type="scientific">Dendroctonus ponderosae</name>
    <name type="common">Mountain pine beetle</name>
    <dbReference type="NCBI Taxonomy" id="77166"/>
    <lineage>
        <taxon>Eukaryota</taxon>
        <taxon>Metazoa</taxon>
        <taxon>Ecdysozoa</taxon>
        <taxon>Arthropoda</taxon>
        <taxon>Hexapoda</taxon>
        <taxon>Insecta</taxon>
        <taxon>Pterygota</taxon>
        <taxon>Neoptera</taxon>
        <taxon>Endopterygota</taxon>
        <taxon>Coleoptera</taxon>
        <taxon>Polyphaga</taxon>
        <taxon>Cucujiformia</taxon>
        <taxon>Curculionidae</taxon>
        <taxon>Scolytinae</taxon>
        <taxon>Dendroctonus</taxon>
    </lineage>
</organism>
<dbReference type="InterPro" id="IPR008928">
    <property type="entry name" value="6-hairpin_glycosidase_sf"/>
</dbReference>
<dbReference type="Gene3D" id="4.10.870.10">
    <property type="entry name" value="Endo-1,4-beta-glucanase f. Domain 3"/>
    <property type="match status" value="1"/>
</dbReference>
<dbReference type="Gene3D" id="2.170.160.10">
    <property type="entry name" value="Endo-1,4-beta-glucanase f. Domain 2"/>
    <property type="match status" value="1"/>
</dbReference>
<evidence type="ECO:0000256" key="6">
    <source>
        <dbReference type="ARBA" id="ARBA00023326"/>
    </source>
</evidence>
<dbReference type="OrthoDB" id="10307979at2759"/>
<dbReference type="InterPro" id="IPR027390">
    <property type="entry name" value="Endoglucanase_F_dom3"/>
</dbReference>
<accession>E7CIT7</accession>
<keyword evidence="5" id="KW-0326">Glycosidase</keyword>
<keyword evidence="1 7" id="KW-0732">Signal</keyword>
<keyword evidence="4" id="KW-0119">Carbohydrate metabolism</keyword>
<gene>
    <name evidence="9" type="primary">109534836</name>
</gene>
<feature type="signal peptide" evidence="7">
    <location>
        <begin position="1"/>
        <end position="15"/>
    </location>
</feature>
<dbReference type="GO" id="GO:0030245">
    <property type="term" value="P:cellulose catabolic process"/>
    <property type="evidence" value="ECO:0007669"/>
    <property type="project" value="UniProtKB-KW"/>
</dbReference>